<dbReference type="Gene3D" id="3.10.129.10">
    <property type="entry name" value="Hotdog Thioesterase"/>
    <property type="match status" value="2"/>
</dbReference>
<name>A0A6P6RUV4_9EIME</name>
<dbReference type="InterPro" id="IPR054357">
    <property type="entry name" value="MFE-2_N"/>
</dbReference>
<dbReference type="SUPFAM" id="SSF54637">
    <property type="entry name" value="Thioesterase/thiol ester dehydrase-isomerase"/>
    <property type="match status" value="2"/>
</dbReference>
<gene>
    <name evidence="4" type="primary">LOC113146857</name>
</gene>
<dbReference type="GeneID" id="113146857"/>
<evidence type="ECO:0000313" key="3">
    <source>
        <dbReference type="Proteomes" id="UP000515125"/>
    </source>
</evidence>
<dbReference type="OrthoDB" id="60204at2759"/>
<dbReference type="Proteomes" id="UP000515125">
    <property type="component" value="Unplaced"/>
</dbReference>
<feature type="domain" description="MaoC-like" evidence="1">
    <location>
        <begin position="146"/>
        <end position="218"/>
    </location>
</feature>
<feature type="domain" description="Peroxisomal multifunctional enzyme type 2-like N-terminal" evidence="2">
    <location>
        <begin position="24"/>
        <end position="145"/>
    </location>
</feature>
<keyword evidence="3" id="KW-1185">Reference proteome</keyword>
<proteinExistence type="predicted"/>
<dbReference type="GO" id="GO:0005777">
    <property type="term" value="C:peroxisome"/>
    <property type="evidence" value="ECO:0007669"/>
    <property type="project" value="TreeGrafter"/>
</dbReference>
<dbReference type="AlphaFoldDB" id="A0A6P6RUV4"/>
<dbReference type="Pfam" id="PF01575">
    <property type="entry name" value="MaoC_dehydratas"/>
    <property type="match status" value="1"/>
</dbReference>
<evidence type="ECO:0000313" key="4">
    <source>
        <dbReference type="RefSeq" id="XP_026191237.1"/>
    </source>
</evidence>
<sequence length="246" mass="26840">MGKPKKVIPDLCRGFVLAEEERDVTTRDCILYALGTAACQVHLVPGEAAPLTDCSYLMTQDPLDEKDLRYCYEGSSLGFSVLPTFATTFMSVAAIFEGLDKCPGLPDFNPMRLLHGEHKLTLFQPLQADIRVRCRAAIQDVLDKRVDSGLAKMGGFSRPILHGLCTLGIATRHIIKECLDGDPARVASISCRFTAPTTPGDRLRVCMWGVNTSTVVFQVLDLSNKGTVVLRGTLEIKPLTTGNAKL</sequence>
<dbReference type="GO" id="GO:0044594">
    <property type="term" value="F:17-beta-hydroxysteroid dehydrogenase (NAD+) activity"/>
    <property type="evidence" value="ECO:0007669"/>
    <property type="project" value="TreeGrafter"/>
</dbReference>
<organism evidence="3 4">
    <name type="scientific">Cyclospora cayetanensis</name>
    <dbReference type="NCBI Taxonomy" id="88456"/>
    <lineage>
        <taxon>Eukaryota</taxon>
        <taxon>Sar</taxon>
        <taxon>Alveolata</taxon>
        <taxon>Apicomplexa</taxon>
        <taxon>Conoidasida</taxon>
        <taxon>Coccidia</taxon>
        <taxon>Eucoccidiorida</taxon>
        <taxon>Eimeriorina</taxon>
        <taxon>Eimeriidae</taxon>
        <taxon>Cyclospora</taxon>
    </lineage>
</organism>
<dbReference type="InterPro" id="IPR029069">
    <property type="entry name" value="HotDog_dom_sf"/>
</dbReference>
<dbReference type="RefSeq" id="XP_026191237.1">
    <property type="nucleotide sequence ID" value="XM_026335452.1"/>
</dbReference>
<dbReference type="GO" id="GO:0006635">
    <property type="term" value="P:fatty acid beta-oxidation"/>
    <property type="evidence" value="ECO:0007669"/>
    <property type="project" value="TreeGrafter"/>
</dbReference>
<reference evidence="4" key="1">
    <citation type="submission" date="2025-08" db="UniProtKB">
        <authorList>
            <consortium name="RefSeq"/>
        </authorList>
    </citation>
    <scope>IDENTIFICATION</scope>
</reference>
<accession>A0A6P6RUV4</accession>
<evidence type="ECO:0000259" key="1">
    <source>
        <dbReference type="Pfam" id="PF01575"/>
    </source>
</evidence>
<dbReference type="PANTHER" id="PTHR13078:SF56">
    <property type="entry name" value="PEROXISOMAL MULTIFUNCTIONAL ENZYME TYPE 2"/>
    <property type="match status" value="1"/>
</dbReference>
<dbReference type="GO" id="GO:0003857">
    <property type="term" value="F:(3S)-3-hydroxyacyl-CoA dehydrogenase (NAD+) activity"/>
    <property type="evidence" value="ECO:0007669"/>
    <property type="project" value="TreeGrafter"/>
</dbReference>
<dbReference type="GO" id="GO:0004300">
    <property type="term" value="F:enoyl-CoA hydratase activity"/>
    <property type="evidence" value="ECO:0007669"/>
    <property type="project" value="TreeGrafter"/>
</dbReference>
<dbReference type="InterPro" id="IPR002539">
    <property type="entry name" value="MaoC-like_dom"/>
</dbReference>
<dbReference type="PANTHER" id="PTHR13078">
    <property type="entry name" value="PEROXISOMAL MULTIFUNCTIONAL ENZYME TYPE 2-RELATED"/>
    <property type="match status" value="1"/>
</dbReference>
<evidence type="ECO:0000259" key="2">
    <source>
        <dbReference type="Pfam" id="PF22622"/>
    </source>
</evidence>
<protein>
    <submittedName>
        <fullName evidence="4">Peroxisomal multifunctional enzyme type 2-like</fullName>
    </submittedName>
</protein>
<dbReference type="Pfam" id="PF22622">
    <property type="entry name" value="MFE-2_hydrat-2_N"/>
    <property type="match status" value="1"/>
</dbReference>